<proteinExistence type="predicted"/>
<sequence>MQVLVNLGFRANLSKHQGFELGVRIPTINDPYFKVVMAKDADKGEVKKGDSITINLRRDVAAYINYVVSF</sequence>
<dbReference type="InterPro" id="IPR002718">
    <property type="entry name" value="OMP_Helicobacter"/>
</dbReference>
<dbReference type="Pfam" id="PF01856">
    <property type="entry name" value="HP_OMP"/>
    <property type="match status" value="1"/>
</dbReference>
<name>A0A1M4NGV2_9HELI</name>
<accession>A0A1M4NGV2</accession>
<evidence type="ECO:0000313" key="1">
    <source>
        <dbReference type="EMBL" id="SFZ71472.1"/>
    </source>
</evidence>
<reference evidence="1" key="1">
    <citation type="submission" date="2016-10" db="EMBL/GenBank/DDBJ databases">
        <title>Proteomic and phylogenetic analysis of the outer membrane protein repertoire of gastric Helicobacter species.</title>
        <authorList>
            <person name="Joosten M."/>
        </authorList>
    </citation>
    <scope>NUCLEOTIDE SEQUENCE</scope>
    <source>
        <strain evidence="1">HbacM50</strain>
    </source>
</reference>
<gene>
    <name evidence="1" type="primary">omp1108</name>
</gene>
<organism evidence="1">
    <name type="scientific">Helicobacter baculiformis</name>
    <dbReference type="NCBI Taxonomy" id="427351"/>
    <lineage>
        <taxon>Bacteria</taxon>
        <taxon>Pseudomonadati</taxon>
        <taxon>Campylobacterota</taxon>
        <taxon>Epsilonproteobacteria</taxon>
        <taxon>Campylobacterales</taxon>
        <taxon>Helicobacteraceae</taxon>
        <taxon>Helicobacter</taxon>
    </lineage>
</organism>
<protein>
    <submittedName>
        <fullName evidence="1">OMP1108</fullName>
    </submittedName>
</protein>
<dbReference type="AlphaFoldDB" id="A0A1M4NGV2"/>
<dbReference type="EMBL" id="LT633229">
    <property type="protein sequence ID" value="SFZ71472.1"/>
    <property type="molecule type" value="Genomic_DNA"/>
</dbReference>